<dbReference type="GeneID" id="20227688"/>
<evidence type="ECO:0000256" key="1">
    <source>
        <dbReference type="SAM" id="MobiDB-lite"/>
    </source>
</evidence>
<sequence>SHCSDDGHVALDEIGRGPRRRPPRAAGGAPPERRRGGPPAELQLAPHGLLFRAGRRLRDAARRLRRVRRHVGPLAPRGAAQAGRRLHHPRRGRRAGEVLRLRRLRVHGRREDGGVGARGDQARGPRRRQDQGRVLQGRERRGRRVQARRRDDQGHGRGHRRHALGGARETPAAPEVDAAAARIPLSPHTP</sequence>
<accession>F0YCQ8</accession>
<evidence type="ECO:0000313" key="2">
    <source>
        <dbReference type="EMBL" id="EGB06931.1"/>
    </source>
</evidence>
<proteinExistence type="predicted"/>
<dbReference type="Proteomes" id="UP000002729">
    <property type="component" value="Unassembled WGS sequence"/>
</dbReference>
<dbReference type="KEGG" id="aaf:AURANDRAFT_69851"/>
<dbReference type="AlphaFoldDB" id="F0YCQ8"/>
<feature type="compositionally biased region" description="Basic and acidic residues" evidence="1">
    <location>
        <begin position="120"/>
        <end position="139"/>
    </location>
</feature>
<dbReference type="InParanoid" id="F0YCQ8"/>
<evidence type="ECO:0000313" key="3">
    <source>
        <dbReference type="Proteomes" id="UP000002729"/>
    </source>
</evidence>
<reference evidence="2 3" key="1">
    <citation type="journal article" date="2011" name="Proc. Natl. Acad. Sci. U.S.A.">
        <title>Niche of harmful alga Aureococcus anophagefferens revealed through ecogenomics.</title>
        <authorList>
            <person name="Gobler C.J."/>
            <person name="Berry D.L."/>
            <person name="Dyhrman S.T."/>
            <person name="Wilhelm S.W."/>
            <person name="Salamov A."/>
            <person name="Lobanov A.V."/>
            <person name="Zhang Y."/>
            <person name="Collier J.L."/>
            <person name="Wurch L.L."/>
            <person name="Kustka A.B."/>
            <person name="Dill B.D."/>
            <person name="Shah M."/>
            <person name="VerBerkmoes N.C."/>
            <person name="Kuo A."/>
            <person name="Terry A."/>
            <person name="Pangilinan J."/>
            <person name="Lindquist E.A."/>
            <person name="Lucas S."/>
            <person name="Paulsen I.T."/>
            <person name="Hattenrath-Lehmann T.K."/>
            <person name="Talmage S.C."/>
            <person name="Walker E.A."/>
            <person name="Koch F."/>
            <person name="Burson A.M."/>
            <person name="Marcoval M.A."/>
            <person name="Tang Y.Z."/>
            <person name="Lecleir G.R."/>
            <person name="Coyne K.J."/>
            <person name="Berg G.M."/>
            <person name="Bertrand E.M."/>
            <person name="Saito M.A."/>
            <person name="Gladyshev V.N."/>
            <person name="Grigoriev I.V."/>
        </authorList>
    </citation>
    <scope>NUCLEOTIDE SEQUENCE [LARGE SCALE GENOMIC DNA]</scope>
    <source>
        <strain evidence="3">CCMP 1984</strain>
    </source>
</reference>
<feature type="region of interest" description="Disordered" evidence="1">
    <location>
        <begin position="68"/>
        <end position="97"/>
    </location>
</feature>
<feature type="compositionally biased region" description="Basic residues" evidence="1">
    <location>
        <begin position="84"/>
        <end position="93"/>
    </location>
</feature>
<protein>
    <submittedName>
        <fullName evidence="2">Expressed protein</fullName>
    </submittedName>
</protein>
<name>F0YCQ8_AURAN</name>
<feature type="non-terminal residue" evidence="2">
    <location>
        <position position="1"/>
    </location>
</feature>
<organism evidence="3">
    <name type="scientific">Aureococcus anophagefferens</name>
    <name type="common">Harmful bloom alga</name>
    <dbReference type="NCBI Taxonomy" id="44056"/>
    <lineage>
        <taxon>Eukaryota</taxon>
        <taxon>Sar</taxon>
        <taxon>Stramenopiles</taxon>
        <taxon>Ochrophyta</taxon>
        <taxon>Pelagophyceae</taxon>
        <taxon>Pelagomonadales</taxon>
        <taxon>Pelagomonadaceae</taxon>
        <taxon>Aureococcus</taxon>
    </lineage>
</organism>
<keyword evidence="3" id="KW-1185">Reference proteome</keyword>
<gene>
    <name evidence="2" type="ORF">AURANDRAFT_69851</name>
</gene>
<feature type="compositionally biased region" description="Low complexity" evidence="1">
    <location>
        <begin position="164"/>
        <end position="181"/>
    </location>
</feature>
<dbReference type="EMBL" id="GL833132">
    <property type="protein sequence ID" value="EGB06931.1"/>
    <property type="molecule type" value="Genomic_DNA"/>
</dbReference>
<feature type="compositionally biased region" description="Basic and acidic residues" evidence="1">
    <location>
        <begin position="1"/>
        <end position="16"/>
    </location>
</feature>
<feature type="region of interest" description="Disordered" evidence="1">
    <location>
        <begin position="1"/>
        <end position="45"/>
    </location>
</feature>
<feature type="region of interest" description="Disordered" evidence="1">
    <location>
        <begin position="109"/>
        <end position="190"/>
    </location>
</feature>
<dbReference type="RefSeq" id="XP_009038173.1">
    <property type="nucleotide sequence ID" value="XM_009039925.1"/>
</dbReference>